<dbReference type="Pfam" id="PF01863">
    <property type="entry name" value="YgjP-like"/>
    <property type="match status" value="1"/>
</dbReference>
<comment type="caution">
    <text evidence="2">The sequence shown here is derived from an EMBL/GenBank/DDBJ whole genome shotgun (WGS) entry which is preliminary data.</text>
</comment>
<proteinExistence type="predicted"/>
<dbReference type="InterPro" id="IPR002725">
    <property type="entry name" value="YgjP-like_metallopeptidase"/>
</dbReference>
<name>A0A4R2GJC1_9BACT</name>
<dbReference type="AlphaFoldDB" id="A0A4R2GJC1"/>
<keyword evidence="3" id="KW-1185">Reference proteome</keyword>
<dbReference type="InterPro" id="IPR053136">
    <property type="entry name" value="UTP_pyrophosphatase-like"/>
</dbReference>
<dbReference type="CDD" id="cd07344">
    <property type="entry name" value="M48_yhfN_like"/>
    <property type="match status" value="1"/>
</dbReference>
<organism evidence="2 3">
    <name type="scientific">Natronoflexus pectinivorans</name>
    <dbReference type="NCBI Taxonomy" id="682526"/>
    <lineage>
        <taxon>Bacteria</taxon>
        <taxon>Pseudomonadati</taxon>
        <taxon>Bacteroidota</taxon>
        <taxon>Bacteroidia</taxon>
        <taxon>Marinilabiliales</taxon>
        <taxon>Marinilabiliaceae</taxon>
        <taxon>Natronoflexus</taxon>
    </lineage>
</organism>
<dbReference type="OrthoDB" id="9811177at2"/>
<dbReference type="PANTHER" id="PTHR30399:SF1">
    <property type="entry name" value="UTP PYROPHOSPHATASE"/>
    <property type="match status" value="1"/>
</dbReference>
<protein>
    <recommendedName>
        <fullName evidence="1">YgjP-like metallopeptidase domain-containing protein</fullName>
    </recommendedName>
</protein>
<dbReference type="Proteomes" id="UP000295221">
    <property type="component" value="Unassembled WGS sequence"/>
</dbReference>
<sequence length="241" mass="28156">MNQPTIIHFEQIGNVTFQSDRRCKRLSIRIKPLQGVSVLFPPGYSIKNAMAFVNEKTPWILKSMEKMAEHEGNFTIFNENTTFRTRSFSLKIEKAQREDVRLKLNRGILNVWYPYHIDVTSEPVQEAIRFGIEEALRLEAKRVLPSKVHHFAVKHQFSYNRLFIKNLKSRWGSCSGVNNINLNLHLMRLPDHLIDYVILHELCHTREKNHGSGFWSLMNQVTSGKAKILANEMKQYSTKVY</sequence>
<evidence type="ECO:0000313" key="3">
    <source>
        <dbReference type="Proteomes" id="UP000295221"/>
    </source>
</evidence>
<gene>
    <name evidence="2" type="ORF">EV194_105219</name>
</gene>
<evidence type="ECO:0000313" key="2">
    <source>
        <dbReference type="EMBL" id="TCO08413.1"/>
    </source>
</evidence>
<dbReference type="Gene3D" id="3.30.2010.10">
    <property type="entry name" value="Metalloproteases ('zincins'), catalytic domain"/>
    <property type="match status" value="1"/>
</dbReference>
<evidence type="ECO:0000259" key="1">
    <source>
        <dbReference type="Pfam" id="PF01863"/>
    </source>
</evidence>
<dbReference type="RefSeq" id="WP_132433699.1">
    <property type="nucleotide sequence ID" value="NZ_SLWK01000005.1"/>
</dbReference>
<dbReference type="PANTHER" id="PTHR30399">
    <property type="entry name" value="UNCHARACTERIZED PROTEIN YGJP"/>
    <property type="match status" value="1"/>
</dbReference>
<reference evidence="2 3" key="1">
    <citation type="submission" date="2019-03" db="EMBL/GenBank/DDBJ databases">
        <title>Genomic Encyclopedia of Type Strains, Phase IV (KMG-IV): sequencing the most valuable type-strain genomes for metagenomic binning, comparative biology and taxonomic classification.</title>
        <authorList>
            <person name="Goeker M."/>
        </authorList>
    </citation>
    <scope>NUCLEOTIDE SEQUENCE [LARGE SCALE GENOMIC DNA]</scope>
    <source>
        <strain evidence="2 3">DSM 24179</strain>
    </source>
</reference>
<feature type="domain" description="YgjP-like metallopeptidase" evidence="1">
    <location>
        <begin position="24"/>
        <end position="231"/>
    </location>
</feature>
<accession>A0A4R2GJC1</accession>
<dbReference type="EMBL" id="SLWK01000005">
    <property type="protein sequence ID" value="TCO08413.1"/>
    <property type="molecule type" value="Genomic_DNA"/>
</dbReference>